<comment type="caution">
    <text evidence="6">The sequence shown here is derived from an EMBL/GenBank/DDBJ whole genome shotgun (WGS) entry which is preliminary data.</text>
</comment>
<evidence type="ECO:0000259" key="5">
    <source>
        <dbReference type="SMART" id="SM00226"/>
    </source>
</evidence>
<comment type="similarity">
    <text evidence="1">Belongs to the low molecular weight phosphotyrosine protein phosphatase family.</text>
</comment>
<dbReference type="PRINTS" id="PR00719">
    <property type="entry name" value="LMWPTPASE"/>
</dbReference>
<evidence type="ECO:0000256" key="3">
    <source>
        <dbReference type="ARBA" id="ARBA00022912"/>
    </source>
</evidence>
<dbReference type="GO" id="GO:0004725">
    <property type="term" value="F:protein tyrosine phosphatase activity"/>
    <property type="evidence" value="ECO:0007669"/>
    <property type="project" value="InterPro"/>
</dbReference>
<keyword evidence="2" id="KW-0378">Hydrolase</keyword>
<dbReference type="InterPro" id="IPR017867">
    <property type="entry name" value="Tyr_phospatase_low_mol_wt"/>
</dbReference>
<evidence type="ECO:0000313" key="6">
    <source>
        <dbReference type="EMBL" id="MVP01487.1"/>
    </source>
</evidence>
<keyword evidence="7" id="KW-1185">Reference proteome</keyword>
<organism evidence="6 7">
    <name type="scientific">Paenibacillus lutrae</name>
    <dbReference type="NCBI Taxonomy" id="2078573"/>
    <lineage>
        <taxon>Bacteria</taxon>
        <taxon>Bacillati</taxon>
        <taxon>Bacillota</taxon>
        <taxon>Bacilli</taxon>
        <taxon>Bacillales</taxon>
        <taxon>Paenibacillaceae</taxon>
        <taxon>Paenibacillus</taxon>
    </lineage>
</organism>
<dbReference type="InterPro" id="IPR023485">
    <property type="entry name" value="Ptyr_pPase"/>
</dbReference>
<sequence length="194" mass="21585">MKHILFVCTGNTCRSPLAEGMLKQLAGQENLDIHIRSAGVYASDGTPISQQSSSVLREKGCEASITSRLLRIQEVQWADLILTMTNDHKRGVVGRFPEAAGKTFSLKEYVEDDPSVLAAVQEHEQLIAEFQVKVALSEPVTQEEKNTLLLLEKQLPDYDISDPYGGSLSVYRRTAAEIEEALLKLISRLKQNTR</sequence>
<dbReference type="SMART" id="SM00226">
    <property type="entry name" value="LMWPc"/>
    <property type="match status" value="1"/>
</dbReference>
<dbReference type="Pfam" id="PF01451">
    <property type="entry name" value="LMWPc"/>
    <property type="match status" value="1"/>
</dbReference>
<feature type="active site" evidence="4">
    <location>
        <position position="14"/>
    </location>
</feature>
<dbReference type="PANTHER" id="PTHR11717:SF31">
    <property type="entry name" value="LOW MOLECULAR WEIGHT PROTEIN-TYROSINE-PHOSPHATASE ETP-RELATED"/>
    <property type="match status" value="1"/>
</dbReference>
<dbReference type="CDD" id="cd16344">
    <property type="entry name" value="LMWPAP"/>
    <property type="match status" value="1"/>
</dbReference>
<dbReference type="RefSeq" id="WP_157337940.1">
    <property type="nucleotide sequence ID" value="NZ_RHLK01000013.1"/>
</dbReference>
<proteinExistence type="inferred from homology"/>
<dbReference type="EMBL" id="RHLK01000013">
    <property type="protein sequence ID" value="MVP01487.1"/>
    <property type="molecule type" value="Genomic_DNA"/>
</dbReference>
<evidence type="ECO:0000256" key="4">
    <source>
        <dbReference type="PIRSR" id="PIRSR617867-1"/>
    </source>
</evidence>
<protein>
    <submittedName>
        <fullName evidence="6">Low molecular weight protein arginine phosphatase</fullName>
    </submittedName>
</protein>
<feature type="active site" description="Nucleophile" evidence="4">
    <location>
        <position position="8"/>
    </location>
</feature>
<accession>A0A7X3FLI5</accession>
<dbReference type="OrthoDB" id="9784339at2"/>
<dbReference type="AlphaFoldDB" id="A0A7X3FLI5"/>
<evidence type="ECO:0000256" key="2">
    <source>
        <dbReference type="ARBA" id="ARBA00022801"/>
    </source>
</evidence>
<feature type="domain" description="Phosphotyrosine protein phosphatase I" evidence="5">
    <location>
        <begin position="2"/>
        <end position="188"/>
    </location>
</feature>
<dbReference type="Gene3D" id="3.40.50.2300">
    <property type="match status" value="1"/>
</dbReference>
<dbReference type="PANTHER" id="PTHR11717">
    <property type="entry name" value="LOW MOLECULAR WEIGHT PROTEIN TYROSINE PHOSPHATASE"/>
    <property type="match status" value="1"/>
</dbReference>
<dbReference type="InterPro" id="IPR036196">
    <property type="entry name" value="Ptyr_pPase_sf"/>
</dbReference>
<keyword evidence="3" id="KW-0904">Protein phosphatase</keyword>
<dbReference type="Proteomes" id="UP000490800">
    <property type="component" value="Unassembled WGS sequence"/>
</dbReference>
<gene>
    <name evidence="6" type="ORF">EDM21_18510</name>
</gene>
<dbReference type="InterPro" id="IPR050438">
    <property type="entry name" value="LMW_PTPase"/>
</dbReference>
<dbReference type="SUPFAM" id="SSF52788">
    <property type="entry name" value="Phosphotyrosine protein phosphatases I"/>
    <property type="match status" value="1"/>
</dbReference>
<evidence type="ECO:0000256" key="1">
    <source>
        <dbReference type="ARBA" id="ARBA00011063"/>
    </source>
</evidence>
<reference evidence="6 7" key="1">
    <citation type="journal article" date="2019" name="Microorganisms">
        <title>Paenibacillus lutrae sp. nov., A Chitinolytic Species Isolated from A River Otter in Castril Natural Park, Granada, Spain.</title>
        <authorList>
            <person name="Rodriguez M."/>
            <person name="Reina J.C."/>
            <person name="Bejar V."/>
            <person name="Llamas I."/>
        </authorList>
    </citation>
    <scope>NUCLEOTIDE SEQUENCE [LARGE SCALE GENOMIC DNA]</scope>
    <source>
        <strain evidence="6 7">N10</strain>
    </source>
</reference>
<name>A0A7X3FLI5_9BACL</name>
<evidence type="ECO:0000313" key="7">
    <source>
        <dbReference type="Proteomes" id="UP000490800"/>
    </source>
</evidence>